<dbReference type="EMBL" id="JBFOHL010000004">
    <property type="protein sequence ID" value="MEW9623847.1"/>
    <property type="molecule type" value="Genomic_DNA"/>
</dbReference>
<proteinExistence type="predicted"/>
<organism evidence="2 3">
    <name type="scientific">Rhodanobacter geophilus</name>
    <dbReference type="NCBI Taxonomy" id="3162488"/>
    <lineage>
        <taxon>Bacteria</taxon>
        <taxon>Pseudomonadati</taxon>
        <taxon>Pseudomonadota</taxon>
        <taxon>Gammaproteobacteria</taxon>
        <taxon>Lysobacterales</taxon>
        <taxon>Rhodanobacteraceae</taxon>
        <taxon>Rhodanobacter</taxon>
    </lineage>
</organism>
<reference evidence="2 3" key="1">
    <citation type="submission" date="2024-06" db="EMBL/GenBank/DDBJ databases">
        <authorList>
            <person name="Woo H."/>
        </authorList>
    </citation>
    <scope>NUCLEOTIDE SEQUENCE [LARGE SCALE GENOMIC DNA]</scope>
    <source>
        <strain evidence="2 3">S2-g</strain>
    </source>
</reference>
<name>A0ABV3QMR5_9GAMM</name>
<dbReference type="Pfam" id="PF11776">
    <property type="entry name" value="RcnB"/>
    <property type="match status" value="1"/>
</dbReference>
<sequence length="71" mass="8201">MYDQGRHEGWYKKGGHVPQAYRGRQYVVTDWRHSHLRQPPRGYHWVRSDNGDFLLVAITTGVIASIIAASH</sequence>
<gene>
    <name evidence="2" type="ORF">ABQJ56_06360</name>
</gene>
<comment type="caution">
    <text evidence="2">The sequence shown here is derived from an EMBL/GenBank/DDBJ whole genome shotgun (WGS) entry which is preliminary data.</text>
</comment>
<dbReference type="Gene3D" id="3.10.450.160">
    <property type="entry name" value="inner membrane protein cigr"/>
    <property type="match status" value="1"/>
</dbReference>
<keyword evidence="3" id="KW-1185">Reference proteome</keyword>
<dbReference type="Proteomes" id="UP001556170">
    <property type="component" value="Unassembled WGS sequence"/>
</dbReference>
<evidence type="ECO:0000313" key="3">
    <source>
        <dbReference type="Proteomes" id="UP001556170"/>
    </source>
</evidence>
<feature type="transmembrane region" description="Helical" evidence="1">
    <location>
        <begin position="53"/>
        <end position="70"/>
    </location>
</feature>
<evidence type="ECO:0000313" key="2">
    <source>
        <dbReference type="EMBL" id="MEW9623847.1"/>
    </source>
</evidence>
<dbReference type="InterPro" id="IPR024572">
    <property type="entry name" value="RcnB"/>
</dbReference>
<protein>
    <submittedName>
        <fullName evidence="2">RcnB family protein</fullName>
    </submittedName>
</protein>
<keyword evidence="1" id="KW-1133">Transmembrane helix</keyword>
<evidence type="ECO:0000256" key="1">
    <source>
        <dbReference type="SAM" id="Phobius"/>
    </source>
</evidence>
<keyword evidence="1" id="KW-0812">Transmembrane</keyword>
<keyword evidence="1" id="KW-0472">Membrane</keyword>
<accession>A0ABV3QMR5</accession>
<dbReference type="RefSeq" id="WP_367844154.1">
    <property type="nucleotide sequence ID" value="NZ_JBFOHL010000004.1"/>
</dbReference>